<sequence length="432" mass="48106">MEGPPRPDTPPHHPIFGVHMSHERIRLLMAKAYPGLTVDSVSQLPSGNSYNNRIYFIKINHHRLQDFSGQAALGRQELVLKLNGRFFGPDKIQNEVSCLRLMEIHCPNVPAPLVYAWSENGKDFVRISADRLKCQNGEIPDPKMGKQTGGWILMSKIPGESLSSRDWDKATMNSLARQLADMVAFWRQNIPTIQNCGNLLFCNDESADVLLRDQLSQPSSFPAAMARGIIGIPGEANAPSRPITSELGYYGIRLEHALQELETGEVYGSNKHIVPLVRRFATETLPRLSLTRNTRQSAKGAFIFTHNDISPRNVLVSGHPPKITGIIDYEFSGFFPASDEFVQDVVGNDGDWPAEAHRTYLERLEELGVETPFKGMDQHTWQQLLSLGEVIENIAPWWLPGAHTGDGLTAALDKAQLIVKCGIKTLEQNGSR</sequence>
<dbReference type="PANTHER" id="PTHR21310">
    <property type="entry name" value="AMINOGLYCOSIDE PHOSPHOTRANSFERASE-RELATED-RELATED"/>
    <property type="match status" value="1"/>
</dbReference>
<name>A0A9P9JKL6_9HYPO</name>
<evidence type="ECO:0000259" key="1">
    <source>
        <dbReference type="Pfam" id="PF01636"/>
    </source>
</evidence>
<feature type="domain" description="Aminoglycoside phosphotransferase" evidence="1">
    <location>
        <begin position="76"/>
        <end position="339"/>
    </location>
</feature>
<dbReference type="PANTHER" id="PTHR21310:SF15">
    <property type="entry name" value="AMINOGLYCOSIDE PHOSPHOTRANSFERASE DOMAIN-CONTAINING PROTEIN"/>
    <property type="match status" value="1"/>
</dbReference>
<dbReference type="InterPro" id="IPR051678">
    <property type="entry name" value="AGP_Transferase"/>
</dbReference>
<dbReference type="SUPFAM" id="SSF56112">
    <property type="entry name" value="Protein kinase-like (PK-like)"/>
    <property type="match status" value="1"/>
</dbReference>
<dbReference type="OrthoDB" id="2906425at2759"/>
<evidence type="ECO:0000313" key="3">
    <source>
        <dbReference type="Proteomes" id="UP000738349"/>
    </source>
</evidence>
<comment type="caution">
    <text evidence="2">The sequence shown here is derived from an EMBL/GenBank/DDBJ whole genome shotgun (WGS) entry which is preliminary data.</text>
</comment>
<dbReference type="EMBL" id="JAGMUV010000002">
    <property type="protein sequence ID" value="KAH7169937.1"/>
    <property type="molecule type" value="Genomic_DNA"/>
</dbReference>
<dbReference type="Gene3D" id="3.90.1200.10">
    <property type="match status" value="1"/>
</dbReference>
<reference evidence="2" key="1">
    <citation type="journal article" date="2021" name="Nat. Commun.">
        <title>Genetic determinants of endophytism in the Arabidopsis root mycobiome.</title>
        <authorList>
            <person name="Mesny F."/>
            <person name="Miyauchi S."/>
            <person name="Thiergart T."/>
            <person name="Pickel B."/>
            <person name="Atanasova L."/>
            <person name="Karlsson M."/>
            <person name="Huettel B."/>
            <person name="Barry K.W."/>
            <person name="Haridas S."/>
            <person name="Chen C."/>
            <person name="Bauer D."/>
            <person name="Andreopoulos W."/>
            <person name="Pangilinan J."/>
            <person name="LaButti K."/>
            <person name="Riley R."/>
            <person name="Lipzen A."/>
            <person name="Clum A."/>
            <person name="Drula E."/>
            <person name="Henrissat B."/>
            <person name="Kohler A."/>
            <person name="Grigoriev I.V."/>
            <person name="Martin F.M."/>
            <person name="Hacquard S."/>
        </authorList>
    </citation>
    <scope>NUCLEOTIDE SEQUENCE</scope>
    <source>
        <strain evidence="2">MPI-CAGE-AT-0147</strain>
    </source>
</reference>
<evidence type="ECO:0000313" key="2">
    <source>
        <dbReference type="EMBL" id="KAH7169937.1"/>
    </source>
</evidence>
<gene>
    <name evidence="2" type="ORF">EDB81DRAFT_774093</name>
</gene>
<dbReference type="AlphaFoldDB" id="A0A9P9JKL6"/>
<accession>A0A9P9JKL6</accession>
<dbReference type="InterPro" id="IPR002575">
    <property type="entry name" value="Aminoglycoside_PTrfase"/>
</dbReference>
<dbReference type="InterPro" id="IPR011009">
    <property type="entry name" value="Kinase-like_dom_sf"/>
</dbReference>
<dbReference type="Pfam" id="PF01636">
    <property type="entry name" value="APH"/>
    <property type="match status" value="1"/>
</dbReference>
<organism evidence="2 3">
    <name type="scientific">Dactylonectria macrodidyma</name>
    <dbReference type="NCBI Taxonomy" id="307937"/>
    <lineage>
        <taxon>Eukaryota</taxon>
        <taxon>Fungi</taxon>
        <taxon>Dikarya</taxon>
        <taxon>Ascomycota</taxon>
        <taxon>Pezizomycotina</taxon>
        <taxon>Sordariomycetes</taxon>
        <taxon>Hypocreomycetidae</taxon>
        <taxon>Hypocreales</taxon>
        <taxon>Nectriaceae</taxon>
        <taxon>Dactylonectria</taxon>
    </lineage>
</organism>
<dbReference type="Proteomes" id="UP000738349">
    <property type="component" value="Unassembled WGS sequence"/>
</dbReference>
<proteinExistence type="predicted"/>
<protein>
    <recommendedName>
        <fullName evidence="1">Aminoglycoside phosphotransferase domain-containing protein</fullName>
    </recommendedName>
</protein>
<keyword evidence="3" id="KW-1185">Reference proteome</keyword>